<dbReference type="OrthoDB" id="6892877at2"/>
<gene>
    <name evidence="1" type="ORF">SAMN05216202_5436</name>
</gene>
<dbReference type="STRING" id="46679.SAMN05216202_5436"/>
<organism evidence="1 2">
    <name type="scientific">Pseudomonas mucidolens</name>
    <dbReference type="NCBI Taxonomy" id="46679"/>
    <lineage>
        <taxon>Bacteria</taxon>
        <taxon>Pseudomonadati</taxon>
        <taxon>Pseudomonadota</taxon>
        <taxon>Gammaproteobacteria</taxon>
        <taxon>Pseudomonadales</taxon>
        <taxon>Pseudomonadaceae</taxon>
        <taxon>Pseudomonas</taxon>
    </lineage>
</organism>
<dbReference type="EMBL" id="LT629802">
    <property type="protein sequence ID" value="SDV12167.1"/>
    <property type="molecule type" value="Genomic_DNA"/>
</dbReference>
<name>A0A1H2P388_9PSED</name>
<dbReference type="Proteomes" id="UP000198600">
    <property type="component" value="Chromosome I"/>
</dbReference>
<evidence type="ECO:0000313" key="2">
    <source>
        <dbReference type="Proteomes" id="UP000198600"/>
    </source>
</evidence>
<accession>A0A1H2P388</accession>
<reference evidence="2" key="1">
    <citation type="submission" date="2016-10" db="EMBL/GenBank/DDBJ databases">
        <authorList>
            <person name="Varghese N."/>
            <person name="Submissions S."/>
        </authorList>
    </citation>
    <scope>NUCLEOTIDE SEQUENCE [LARGE SCALE GENOMIC DNA]</scope>
    <source>
        <strain evidence="2">LMG 2223</strain>
    </source>
</reference>
<proteinExistence type="predicted"/>
<keyword evidence="2" id="KW-1185">Reference proteome</keyword>
<sequence length="105" mass="11945">MVDSQRMLTKPEVYEGLIDRLGRALDVARTAGRLRDERPDELELRGLSPAEFEVIKAYLDLNERTAPRWLATPPTSEPARSAKVIWLKDVSTGRGPEKLRAVRFK</sequence>
<dbReference type="AlphaFoldDB" id="A0A1H2P388"/>
<evidence type="ECO:0000313" key="1">
    <source>
        <dbReference type="EMBL" id="SDV12167.1"/>
    </source>
</evidence>
<protein>
    <submittedName>
        <fullName evidence="1">Uncharacterized protein</fullName>
    </submittedName>
</protein>
<dbReference type="RefSeq" id="WP_084376478.1">
    <property type="nucleotide sequence ID" value="NZ_LS483433.1"/>
</dbReference>